<sequence length="72" mass="8159">MSILKWTVQWLVLAFFLYGGAEAINSIDIQIGGEQYLPKNIYIKIVTALASSAIVLWLTHRHRTTSQLRKNG</sequence>
<evidence type="ECO:0000313" key="2">
    <source>
        <dbReference type="EMBL" id="OJX56727.1"/>
    </source>
</evidence>
<accession>A0A1M3KWG9</accession>
<keyword evidence="1" id="KW-0472">Membrane</keyword>
<name>A0A1M3KWG9_9BACT</name>
<comment type="caution">
    <text evidence="2">The sequence shown here is derived from an EMBL/GenBank/DDBJ whole genome shotgun (WGS) entry which is preliminary data.</text>
</comment>
<organism evidence="2 3">
    <name type="scientific">Candidatus Kapaibacterium thiocyanatum</name>
    <dbReference type="NCBI Taxonomy" id="1895771"/>
    <lineage>
        <taxon>Bacteria</taxon>
        <taxon>Pseudomonadati</taxon>
        <taxon>Candidatus Kapaibacteriota</taxon>
        <taxon>Candidatus Kapaibacteriia</taxon>
        <taxon>Candidatus Kapaibacteriales</taxon>
        <taxon>Candidatus Kapaibacteriaceae</taxon>
        <taxon>Candidatus Kapaibacterium</taxon>
    </lineage>
</organism>
<evidence type="ECO:0000256" key="1">
    <source>
        <dbReference type="SAM" id="Phobius"/>
    </source>
</evidence>
<dbReference type="EMBL" id="MKVH01000024">
    <property type="protein sequence ID" value="OJX56727.1"/>
    <property type="molecule type" value="Genomic_DNA"/>
</dbReference>
<dbReference type="STRING" id="1895771.BGO89_09315"/>
<reference evidence="2 3" key="1">
    <citation type="submission" date="2016-09" db="EMBL/GenBank/DDBJ databases">
        <title>Genome-resolved meta-omics ties microbial dynamics to process performance in biotechnology for thiocyanate degradation.</title>
        <authorList>
            <person name="Kantor R.S."/>
            <person name="Huddy R.J."/>
            <person name="Iyer R."/>
            <person name="Thomas B.C."/>
            <person name="Brown C.T."/>
            <person name="Anantharaman K."/>
            <person name="Tringe S."/>
            <person name="Hettich R.L."/>
            <person name="Harrison S.T."/>
            <person name="Banfield J.F."/>
        </authorList>
    </citation>
    <scope>NUCLEOTIDE SEQUENCE [LARGE SCALE GENOMIC DNA]</scope>
    <source>
        <strain evidence="2">59-99</strain>
    </source>
</reference>
<gene>
    <name evidence="2" type="ORF">BGO89_09315</name>
</gene>
<proteinExistence type="predicted"/>
<keyword evidence="1" id="KW-1133">Transmembrane helix</keyword>
<protein>
    <submittedName>
        <fullName evidence="2">Uncharacterized protein</fullName>
    </submittedName>
</protein>
<evidence type="ECO:0000313" key="3">
    <source>
        <dbReference type="Proteomes" id="UP000184233"/>
    </source>
</evidence>
<feature type="transmembrane region" description="Helical" evidence="1">
    <location>
        <begin position="41"/>
        <end position="59"/>
    </location>
</feature>
<dbReference type="Proteomes" id="UP000184233">
    <property type="component" value="Unassembled WGS sequence"/>
</dbReference>
<keyword evidence="1" id="KW-0812">Transmembrane</keyword>
<dbReference type="AlphaFoldDB" id="A0A1M3KWG9"/>